<keyword evidence="5" id="KW-1185">Reference proteome</keyword>
<evidence type="ECO:0000256" key="3">
    <source>
        <dbReference type="ARBA" id="ARBA00022679"/>
    </source>
</evidence>
<dbReference type="CDD" id="cd06532">
    <property type="entry name" value="Glyco_transf_25"/>
    <property type="match status" value="1"/>
</dbReference>
<dbReference type="AlphaFoldDB" id="A0A1J9RJ71"/>
<dbReference type="PANTHER" id="PTHR10730">
    <property type="entry name" value="PROCOLLAGEN-LYSINE,2-OXOGLUTARATE 5-DIOXYGENASE/GLYCOSYLTRANSFERASE 25 FAMILY MEMBER"/>
    <property type="match status" value="1"/>
</dbReference>
<accession>A0A1J9RJ71</accession>
<evidence type="ECO:0000256" key="2">
    <source>
        <dbReference type="ARBA" id="ARBA00022676"/>
    </source>
</evidence>
<evidence type="ECO:0000256" key="1">
    <source>
        <dbReference type="ARBA" id="ARBA00006721"/>
    </source>
</evidence>
<dbReference type="InterPro" id="IPR050757">
    <property type="entry name" value="Collagen_mod_GT25"/>
</dbReference>
<dbReference type="PANTHER" id="PTHR10730:SF53">
    <property type="entry name" value="GLYCOSYLTRANSFERASE 25 FAMILY MEMBER"/>
    <property type="match status" value="1"/>
</dbReference>
<dbReference type="OrthoDB" id="47375at2759"/>
<comment type="caution">
    <text evidence="4">The sequence shown here is derived from an EMBL/GenBank/DDBJ whole genome shotgun (WGS) entry which is preliminary data.</text>
</comment>
<evidence type="ECO:0000313" key="4">
    <source>
        <dbReference type="EMBL" id="OJD32611.1"/>
    </source>
</evidence>
<reference evidence="4 5" key="1">
    <citation type="submission" date="2016-10" db="EMBL/GenBank/DDBJ databases">
        <title>Proteomics and genomics reveal pathogen-plant mechanisms compatible with a hemibiotrophic lifestyle of Diplodia corticola.</title>
        <authorList>
            <person name="Fernandes I."/>
            <person name="De Jonge R."/>
            <person name="Van De Peer Y."/>
            <person name="Devreese B."/>
            <person name="Alves A."/>
            <person name="Esteves A.C."/>
        </authorList>
    </citation>
    <scope>NUCLEOTIDE SEQUENCE [LARGE SCALE GENOMIC DNA]</scope>
    <source>
        <strain evidence="4 5">CBS 112549</strain>
    </source>
</reference>
<keyword evidence="3 4" id="KW-0808">Transferase</keyword>
<dbReference type="GeneID" id="31015267"/>
<dbReference type="RefSeq" id="XP_020128871.1">
    <property type="nucleotide sequence ID" value="XM_020275006.1"/>
</dbReference>
<comment type="similarity">
    <text evidence="1">Belongs to the glycosyltransferase 25 family.</text>
</comment>
<dbReference type="EMBL" id="MNUE01000037">
    <property type="protein sequence ID" value="OJD32611.1"/>
    <property type="molecule type" value="Genomic_DNA"/>
</dbReference>
<proteinExistence type="inferred from homology"/>
<organism evidence="4 5">
    <name type="scientific">Diplodia corticola</name>
    <dbReference type="NCBI Taxonomy" id="236234"/>
    <lineage>
        <taxon>Eukaryota</taxon>
        <taxon>Fungi</taxon>
        <taxon>Dikarya</taxon>
        <taxon>Ascomycota</taxon>
        <taxon>Pezizomycotina</taxon>
        <taxon>Dothideomycetes</taxon>
        <taxon>Dothideomycetes incertae sedis</taxon>
        <taxon>Botryosphaeriales</taxon>
        <taxon>Botryosphaeriaceae</taxon>
        <taxon>Diplodia</taxon>
    </lineage>
</organism>
<gene>
    <name evidence="4" type="ORF">BKCO1_37000128</name>
</gene>
<name>A0A1J9RJ71_9PEZI</name>
<protein>
    <submittedName>
        <fullName evidence="4">Glycosyltransferase family 25 protein</fullName>
    </submittedName>
</protein>
<sequence length="404" mass="44042">MVTISSFRFRDASIAASGLVLLVLFVCIGIEPLTGTRAANLDDIFNSTLGFQKIFVINLPSRTDLRDSMSLAAALTGIDIEYVDGVTEIDDKAIPPGAKEVNLAKGSLLAWRAHVNVLRTIVERNLSSALILEPDTDWDIRLKSILHSTALATHLLLQPLSGTTSTYIDPSLPLPILPSEHPSNIAVPSFTGLTLPPSSSPYGDLSRWDVLWLGHCGTRFPRSDDTPHAAPLGRAVLRDDPSVPEQQHLDVENGGWELLTEYPAHTRVVHRAWGNTCSLGYAVSRGGARRLLFGLGVSGNVSAPADLMVRGACEGGSGGEEEGREVVTPPLECVTVQPAVFGHRRERGERRAESDVNVRVGWRERAFTRNVRWSVKGNFERLLEGREDYVDAYPDGGERVELGE</sequence>
<keyword evidence="2" id="KW-0328">Glycosyltransferase</keyword>
<evidence type="ECO:0000313" key="5">
    <source>
        <dbReference type="Proteomes" id="UP000183809"/>
    </source>
</evidence>
<dbReference type="GO" id="GO:0016740">
    <property type="term" value="F:transferase activity"/>
    <property type="evidence" value="ECO:0007669"/>
    <property type="project" value="UniProtKB-KW"/>
</dbReference>
<dbReference type="InterPro" id="IPR002654">
    <property type="entry name" value="Glyco_trans_25"/>
</dbReference>
<dbReference type="Proteomes" id="UP000183809">
    <property type="component" value="Unassembled WGS sequence"/>
</dbReference>